<protein>
    <submittedName>
        <fullName evidence="2">Putative prolin-rich transmembrane protein</fullName>
    </submittedName>
</protein>
<dbReference type="Proteomes" id="UP000002440">
    <property type="component" value="Chromosome"/>
</dbReference>
<reference evidence="2 3" key="1">
    <citation type="submission" date="2006-03" db="EMBL/GenBank/DDBJ databases">
        <title>Complete sequence of Methylobacillus flagellatus KT.</title>
        <authorList>
            <consortium name="US DOE Joint Genome Institute"/>
            <person name="Copeland A."/>
            <person name="Lucas S."/>
            <person name="Lapidus A."/>
            <person name="Barry K."/>
            <person name="Detter J.C."/>
            <person name="Glavina del Rio T."/>
            <person name="Hammon N."/>
            <person name="Israni S."/>
            <person name="Dalin E."/>
            <person name="Tice H."/>
            <person name="Pitluck S."/>
            <person name="Brettin T."/>
            <person name="Bruce D."/>
            <person name="Han C."/>
            <person name="Tapia R."/>
            <person name="Saunders E."/>
            <person name="Gilna P."/>
            <person name="Schmutz J."/>
            <person name="Larimer F."/>
            <person name="Land M."/>
            <person name="Kyrpides N."/>
            <person name="Anderson I."/>
            <person name="Richardson P."/>
        </authorList>
    </citation>
    <scope>NUCLEOTIDE SEQUENCE [LARGE SCALE GENOMIC DNA]</scope>
    <source>
        <strain evidence="3">KT / ATCC 51484 / DSM 6875</strain>
    </source>
</reference>
<sequence>MKLQSKRSWGLVLGLLATLALVFSMEDEDDSGLLPPERPGRARSAAAVLPDPAQPASGSGQHYLDWGLLQGRTVAAGADKVQTDLFRSQRWYVPPPKTAAELASQAPVVPQPGFAYIGKLEDGPQGTMIMLAGANRLYMVGAGENVDRQWRLDREDEHNLYLTYLPLDLPKILSKKSKPAATANPASHLPVNPDDLQGNL</sequence>
<evidence type="ECO:0000313" key="3">
    <source>
        <dbReference type="Proteomes" id="UP000002440"/>
    </source>
</evidence>
<evidence type="ECO:0000313" key="2">
    <source>
        <dbReference type="EMBL" id="ABE50680.1"/>
    </source>
</evidence>
<organism evidence="2 3">
    <name type="scientific">Methylobacillus flagellatus (strain ATCC 51484 / DSM 6875 / VKM B-1610 / KT)</name>
    <dbReference type="NCBI Taxonomy" id="265072"/>
    <lineage>
        <taxon>Bacteria</taxon>
        <taxon>Pseudomonadati</taxon>
        <taxon>Pseudomonadota</taxon>
        <taxon>Betaproteobacteria</taxon>
        <taxon>Nitrosomonadales</taxon>
        <taxon>Methylophilaceae</taxon>
        <taxon>Methylobacillus</taxon>
    </lineage>
</organism>
<evidence type="ECO:0000256" key="1">
    <source>
        <dbReference type="SAM" id="MobiDB-lite"/>
    </source>
</evidence>
<feature type="region of interest" description="Disordered" evidence="1">
    <location>
        <begin position="180"/>
        <end position="200"/>
    </location>
</feature>
<gene>
    <name evidence="2" type="ordered locus">Mfla_2415</name>
</gene>
<keyword evidence="2" id="KW-0472">Membrane</keyword>
<accession>Q1GYK7</accession>
<dbReference type="EMBL" id="CP000284">
    <property type="protein sequence ID" value="ABE50680.1"/>
    <property type="molecule type" value="Genomic_DNA"/>
</dbReference>
<keyword evidence="2" id="KW-0812">Transmembrane</keyword>
<proteinExistence type="predicted"/>
<dbReference type="RefSeq" id="WP_011480633.1">
    <property type="nucleotide sequence ID" value="NC_007947.1"/>
</dbReference>
<dbReference type="OrthoDB" id="8562711at2"/>
<dbReference type="eggNOG" id="ENOG50349S2">
    <property type="taxonomic scope" value="Bacteria"/>
</dbReference>
<dbReference type="AlphaFoldDB" id="Q1GYK7"/>
<keyword evidence="3" id="KW-1185">Reference proteome</keyword>
<dbReference type="STRING" id="265072.Mfla_2415"/>
<dbReference type="HOGENOM" id="CLU_112864_1_0_4"/>
<dbReference type="KEGG" id="mfa:Mfla_2415"/>
<name>Q1GYK7_METFK</name>